<evidence type="ECO:0008006" key="4">
    <source>
        <dbReference type="Google" id="ProtNLM"/>
    </source>
</evidence>
<protein>
    <recommendedName>
        <fullName evidence="4">Zn(2)-C6 fungal-type domain-containing protein</fullName>
    </recommendedName>
</protein>
<feature type="region of interest" description="Disordered" evidence="1">
    <location>
        <begin position="1"/>
        <end position="86"/>
    </location>
</feature>
<dbReference type="SUPFAM" id="SSF57701">
    <property type="entry name" value="Zn2/Cys6 DNA-binding domain"/>
    <property type="match status" value="1"/>
</dbReference>
<dbReference type="EMBL" id="JANBTW010000049">
    <property type="protein sequence ID" value="KAJ2675273.1"/>
    <property type="molecule type" value="Genomic_DNA"/>
</dbReference>
<dbReference type="OrthoDB" id="3364175at2759"/>
<reference evidence="2" key="1">
    <citation type="submission" date="2022-07" db="EMBL/GenBank/DDBJ databases">
        <title>Phylogenomic reconstructions and comparative analyses of Kickxellomycotina fungi.</title>
        <authorList>
            <person name="Reynolds N.K."/>
            <person name="Stajich J.E."/>
            <person name="Barry K."/>
            <person name="Grigoriev I.V."/>
            <person name="Crous P."/>
            <person name="Smith M.E."/>
        </authorList>
    </citation>
    <scope>NUCLEOTIDE SEQUENCE</scope>
    <source>
        <strain evidence="2">NRRL 3115</strain>
    </source>
</reference>
<accession>A0A9W8G598</accession>
<dbReference type="Proteomes" id="UP001151518">
    <property type="component" value="Unassembled WGS sequence"/>
</dbReference>
<comment type="caution">
    <text evidence="2">The sequence shown here is derived from an EMBL/GenBank/DDBJ whole genome shotgun (WGS) entry which is preliminary data.</text>
</comment>
<evidence type="ECO:0000313" key="2">
    <source>
        <dbReference type="EMBL" id="KAJ2675273.1"/>
    </source>
</evidence>
<dbReference type="GO" id="GO:0008270">
    <property type="term" value="F:zinc ion binding"/>
    <property type="evidence" value="ECO:0007669"/>
    <property type="project" value="InterPro"/>
</dbReference>
<name>A0A9W8G598_9FUNG</name>
<dbReference type="AlphaFoldDB" id="A0A9W8G598"/>
<dbReference type="InterPro" id="IPR036864">
    <property type="entry name" value="Zn2-C6_fun-type_DNA-bd_sf"/>
</dbReference>
<sequence length="279" mass="30880">MVKQNPLSKDNGSEGIEEPGLQDVPKQPRKRPAECLESSDDETGSPGSQNSQNDEDLPRTPSKRKEKKSSVFERAQQPRTTAAGRDGDCLRCRLTGTVCDRNSPKCTACANEYVACVLYPSTENDILFELLPQRATLAGSENRNTVRRTAGDWRRLKCSSEFLEERPDGSLRCPEDMADLTDNPMRNAVDQEMLKRMLAKPLLRAVADHPESQMADQTQHPLPSSELLRCISQSIARLEASKPPLDCPGGQEISISECMSGSSLLALGVLLQEYSRYLL</sequence>
<gene>
    <name evidence="2" type="ORF">GGI25_004011</name>
</gene>
<dbReference type="GO" id="GO:0000981">
    <property type="term" value="F:DNA-binding transcription factor activity, RNA polymerase II-specific"/>
    <property type="evidence" value="ECO:0007669"/>
    <property type="project" value="InterPro"/>
</dbReference>
<evidence type="ECO:0000313" key="3">
    <source>
        <dbReference type="Proteomes" id="UP001151518"/>
    </source>
</evidence>
<organism evidence="2 3">
    <name type="scientific">Coemansia spiralis</name>
    <dbReference type="NCBI Taxonomy" id="417178"/>
    <lineage>
        <taxon>Eukaryota</taxon>
        <taxon>Fungi</taxon>
        <taxon>Fungi incertae sedis</taxon>
        <taxon>Zoopagomycota</taxon>
        <taxon>Kickxellomycotina</taxon>
        <taxon>Kickxellomycetes</taxon>
        <taxon>Kickxellales</taxon>
        <taxon>Kickxellaceae</taxon>
        <taxon>Coemansia</taxon>
    </lineage>
</organism>
<evidence type="ECO:0000256" key="1">
    <source>
        <dbReference type="SAM" id="MobiDB-lite"/>
    </source>
</evidence>
<feature type="compositionally biased region" description="Polar residues" evidence="1">
    <location>
        <begin position="1"/>
        <end position="10"/>
    </location>
</feature>
<proteinExistence type="predicted"/>